<dbReference type="SUPFAM" id="SSF52172">
    <property type="entry name" value="CheY-like"/>
    <property type="match status" value="1"/>
</dbReference>
<evidence type="ECO:0000259" key="6">
    <source>
        <dbReference type="PROSITE" id="PS50043"/>
    </source>
</evidence>
<dbReference type="InterPro" id="IPR058245">
    <property type="entry name" value="NreC/VraR/RcsB-like_REC"/>
</dbReference>
<organism evidence="8 9">
    <name type="scientific">Spectribacter acetivorans</name>
    <dbReference type="NCBI Taxonomy" id="3075603"/>
    <lineage>
        <taxon>Bacteria</taxon>
        <taxon>Pseudomonadati</taxon>
        <taxon>Pseudomonadota</taxon>
        <taxon>Gammaproteobacteria</taxon>
        <taxon>Salinisphaerales</taxon>
        <taxon>Salinisphaeraceae</taxon>
        <taxon>Spectribacter</taxon>
    </lineage>
</organism>
<dbReference type="SMART" id="SM00421">
    <property type="entry name" value="HTH_LUXR"/>
    <property type="match status" value="1"/>
</dbReference>
<evidence type="ECO:0000259" key="7">
    <source>
        <dbReference type="PROSITE" id="PS50110"/>
    </source>
</evidence>
<keyword evidence="2" id="KW-0805">Transcription regulation</keyword>
<accession>A0ABU3B4W7</accession>
<evidence type="ECO:0000256" key="1">
    <source>
        <dbReference type="ARBA" id="ARBA00022553"/>
    </source>
</evidence>
<evidence type="ECO:0000256" key="3">
    <source>
        <dbReference type="ARBA" id="ARBA00023125"/>
    </source>
</evidence>
<dbReference type="Pfam" id="PF00072">
    <property type="entry name" value="Response_reg"/>
    <property type="match status" value="1"/>
</dbReference>
<dbReference type="Gene3D" id="3.40.50.2300">
    <property type="match status" value="1"/>
</dbReference>
<evidence type="ECO:0000256" key="5">
    <source>
        <dbReference type="PROSITE-ProRule" id="PRU00169"/>
    </source>
</evidence>
<dbReference type="PRINTS" id="PR00038">
    <property type="entry name" value="HTHLUXR"/>
</dbReference>
<protein>
    <submittedName>
        <fullName evidence="8">Response regulator transcription factor</fullName>
    </submittedName>
</protein>
<dbReference type="SMART" id="SM00448">
    <property type="entry name" value="REC"/>
    <property type="match status" value="1"/>
</dbReference>
<feature type="modified residue" description="4-aspartylphosphate" evidence="5">
    <location>
        <position position="63"/>
    </location>
</feature>
<dbReference type="PANTHER" id="PTHR43214:SF41">
    <property type="entry name" value="NITRATE_NITRITE RESPONSE REGULATOR PROTEIN NARP"/>
    <property type="match status" value="1"/>
</dbReference>
<keyword evidence="3" id="KW-0238">DNA-binding</keyword>
<feature type="domain" description="Response regulatory" evidence="7">
    <location>
        <begin position="12"/>
        <end position="128"/>
    </location>
</feature>
<reference evidence="8 9" key="1">
    <citation type="submission" date="2023-09" db="EMBL/GenBank/DDBJ databases">
        <authorList>
            <person name="Rey-Velasco X."/>
        </authorList>
    </citation>
    <scope>NUCLEOTIDE SEQUENCE [LARGE SCALE GENOMIC DNA]</scope>
    <source>
        <strain evidence="8 9">P385</strain>
    </source>
</reference>
<dbReference type="CDD" id="cd17535">
    <property type="entry name" value="REC_NarL-like"/>
    <property type="match status" value="1"/>
</dbReference>
<dbReference type="InterPro" id="IPR001789">
    <property type="entry name" value="Sig_transdc_resp-reg_receiver"/>
</dbReference>
<gene>
    <name evidence="8" type="ORF">RM531_01320</name>
</gene>
<dbReference type="InterPro" id="IPR000792">
    <property type="entry name" value="Tscrpt_reg_LuxR_C"/>
</dbReference>
<dbReference type="PROSITE" id="PS50110">
    <property type="entry name" value="RESPONSE_REGULATORY"/>
    <property type="match status" value="1"/>
</dbReference>
<keyword evidence="4" id="KW-0804">Transcription</keyword>
<sequence length="222" mass="23592">MNKTLAMSPPRDVLIVEDLPSSQDWLVAVLAIAFPDATVRLAASLAAARECIAQAAPDLALVDLGLPDGSGVDLILALRERAPGCACVVTTIYADDHHLFPALRAGATGYLLKDAPQQRLATQLRGIVEGEPPLSPAIARRLLQVFEPPPASEAAEHLSPRERETLVLIAKGYRLNEVAESLGVTRNTAAGYIKSVYRKLAVSSRAEATLAALRLGLVSQDC</sequence>
<proteinExistence type="predicted"/>
<dbReference type="SUPFAM" id="SSF46894">
    <property type="entry name" value="C-terminal effector domain of the bipartite response regulators"/>
    <property type="match status" value="1"/>
</dbReference>
<dbReference type="InterPro" id="IPR039420">
    <property type="entry name" value="WalR-like"/>
</dbReference>
<dbReference type="InterPro" id="IPR011006">
    <property type="entry name" value="CheY-like_superfamily"/>
</dbReference>
<dbReference type="EMBL" id="JAVRHY010000001">
    <property type="protein sequence ID" value="MDT0617105.1"/>
    <property type="molecule type" value="Genomic_DNA"/>
</dbReference>
<dbReference type="Pfam" id="PF00196">
    <property type="entry name" value="GerE"/>
    <property type="match status" value="1"/>
</dbReference>
<comment type="caution">
    <text evidence="8">The sequence shown here is derived from an EMBL/GenBank/DDBJ whole genome shotgun (WGS) entry which is preliminary data.</text>
</comment>
<dbReference type="Proteomes" id="UP001259982">
    <property type="component" value="Unassembled WGS sequence"/>
</dbReference>
<evidence type="ECO:0000313" key="8">
    <source>
        <dbReference type="EMBL" id="MDT0617105.1"/>
    </source>
</evidence>
<feature type="domain" description="HTH luxR-type" evidence="6">
    <location>
        <begin position="151"/>
        <end position="216"/>
    </location>
</feature>
<dbReference type="RefSeq" id="WP_311656704.1">
    <property type="nucleotide sequence ID" value="NZ_JAVRHY010000001.1"/>
</dbReference>
<dbReference type="InterPro" id="IPR016032">
    <property type="entry name" value="Sig_transdc_resp-reg_C-effctor"/>
</dbReference>
<dbReference type="PROSITE" id="PS50043">
    <property type="entry name" value="HTH_LUXR_2"/>
    <property type="match status" value="1"/>
</dbReference>
<dbReference type="PANTHER" id="PTHR43214">
    <property type="entry name" value="TWO-COMPONENT RESPONSE REGULATOR"/>
    <property type="match status" value="1"/>
</dbReference>
<evidence type="ECO:0000313" key="9">
    <source>
        <dbReference type="Proteomes" id="UP001259982"/>
    </source>
</evidence>
<keyword evidence="1 5" id="KW-0597">Phosphoprotein</keyword>
<keyword evidence="9" id="KW-1185">Reference proteome</keyword>
<evidence type="ECO:0000256" key="2">
    <source>
        <dbReference type="ARBA" id="ARBA00023015"/>
    </source>
</evidence>
<evidence type="ECO:0000256" key="4">
    <source>
        <dbReference type="ARBA" id="ARBA00023163"/>
    </source>
</evidence>
<name>A0ABU3B4W7_9GAMM</name>
<dbReference type="CDD" id="cd06170">
    <property type="entry name" value="LuxR_C_like"/>
    <property type="match status" value="1"/>
</dbReference>